<evidence type="ECO:0000256" key="1">
    <source>
        <dbReference type="ARBA" id="ARBA00004651"/>
    </source>
</evidence>
<evidence type="ECO:0000256" key="6">
    <source>
        <dbReference type="ARBA" id="ARBA00043993"/>
    </source>
</evidence>
<name>A0A2K4Y5T7_9MYCO</name>
<feature type="compositionally biased region" description="Acidic residues" evidence="7">
    <location>
        <begin position="401"/>
        <end position="412"/>
    </location>
</feature>
<comment type="similarity">
    <text evidence="6">Belongs to the YccS/YhfK family.</text>
</comment>
<evidence type="ECO:0000256" key="2">
    <source>
        <dbReference type="ARBA" id="ARBA00022475"/>
    </source>
</evidence>
<accession>A0A2K4Y5T7</accession>
<dbReference type="PANTHER" id="PTHR30509">
    <property type="entry name" value="P-HYDROXYBENZOIC ACID EFFLUX PUMP SUBUNIT-RELATED"/>
    <property type="match status" value="1"/>
</dbReference>
<dbReference type="EMBL" id="FXEG02000002">
    <property type="protein sequence ID" value="SOX52151.1"/>
    <property type="molecule type" value="Genomic_DNA"/>
</dbReference>
<evidence type="ECO:0000256" key="5">
    <source>
        <dbReference type="ARBA" id="ARBA00023136"/>
    </source>
</evidence>
<comment type="subcellular location">
    <subcellularLocation>
        <location evidence="1">Cell membrane</location>
        <topology evidence="1">Multi-pass membrane protein</topology>
    </subcellularLocation>
</comment>
<feature type="transmembrane region" description="Helical" evidence="8">
    <location>
        <begin position="474"/>
        <end position="496"/>
    </location>
</feature>
<keyword evidence="5 8" id="KW-0472">Membrane</keyword>
<proteinExistence type="inferred from homology"/>
<feature type="transmembrane region" description="Helical" evidence="8">
    <location>
        <begin position="114"/>
        <end position="144"/>
    </location>
</feature>
<dbReference type="GO" id="GO:0005886">
    <property type="term" value="C:plasma membrane"/>
    <property type="evidence" value="ECO:0007669"/>
    <property type="project" value="UniProtKB-SubCell"/>
</dbReference>
<keyword evidence="2" id="KW-1003">Cell membrane</keyword>
<feature type="transmembrane region" description="Helical" evidence="8">
    <location>
        <begin position="450"/>
        <end position="468"/>
    </location>
</feature>
<feature type="region of interest" description="Disordered" evidence="7">
    <location>
        <begin position="388"/>
        <end position="421"/>
    </location>
</feature>
<feature type="non-terminal residue" evidence="10">
    <location>
        <position position="1"/>
    </location>
</feature>
<dbReference type="Pfam" id="PF13515">
    <property type="entry name" value="FUSC_2"/>
    <property type="match status" value="1"/>
</dbReference>
<evidence type="ECO:0000256" key="8">
    <source>
        <dbReference type="SAM" id="Phobius"/>
    </source>
</evidence>
<organism evidence="10 11">
    <name type="scientific">Mycobacterium ahvazicum</name>
    <dbReference type="NCBI Taxonomy" id="1964395"/>
    <lineage>
        <taxon>Bacteria</taxon>
        <taxon>Bacillati</taxon>
        <taxon>Actinomycetota</taxon>
        <taxon>Actinomycetes</taxon>
        <taxon>Mycobacteriales</taxon>
        <taxon>Mycobacteriaceae</taxon>
        <taxon>Mycobacterium</taxon>
        <taxon>Mycobacterium simiae complex</taxon>
    </lineage>
</organism>
<keyword evidence="11" id="KW-1185">Reference proteome</keyword>
<dbReference type="Proteomes" id="UP000236318">
    <property type="component" value="Unassembled WGS sequence"/>
</dbReference>
<evidence type="ECO:0000313" key="10">
    <source>
        <dbReference type="EMBL" id="SOX52151.1"/>
    </source>
</evidence>
<feature type="transmembrane region" description="Helical" evidence="8">
    <location>
        <begin position="503"/>
        <end position="521"/>
    </location>
</feature>
<evidence type="ECO:0000256" key="3">
    <source>
        <dbReference type="ARBA" id="ARBA00022692"/>
    </source>
</evidence>
<evidence type="ECO:0000256" key="7">
    <source>
        <dbReference type="SAM" id="MobiDB-lite"/>
    </source>
</evidence>
<dbReference type="AlphaFoldDB" id="A0A2K4Y5T7"/>
<feature type="transmembrane region" description="Helical" evidence="8">
    <location>
        <begin position="554"/>
        <end position="571"/>
    </location>
</feature>
<evidence type="ECO:0000313" key="11">
    <source>
        <dbReference type="Proteomes" id="UP000236318"/>
    </source>
</evidence>
<gene>
    <name evidence="10" type="ORF">MAAFP003_814</name>
</gene>
<reference evidence="10" key="1">
    <citation type="submission" date="2018-01" db="EMBL/GenBank/DDBJ databases">
        <authorList>
            <consortium name="Urmite Genomes"/>
        </authorList>
    </citation>
    <scope>NUCLEOTIDE SEQUENCE [LARGE SCALE GENOMIC DNA]</scope>
    <source>
        <strain evidence="10">AFP003</strain>
    </source>
</reference>
<protein>
    <recommendedName>
        <fullName evidence="9">Integral membrane bound transporter domain-containing protein</fullName>
    </recommendedName>
</protein>
<feature type="transmembrane region" description="Helical" evidence="8">
    <location>
        <begin position="151"/>
        <end position="169"/>
    </location>
</feature>
<sequence length="770" mass="82572">VSGGREVDERGLGDTRNLDAAVGLRAAAMEHYERARNWWIGSDPGLLRLRMATRTTAALACSLGMLFVLTRATGQPLTVALLGVVITMIAARSVNEPDPLQQRITMALLPVPAALSITAAAVLAPYPVAADVVFVAVVFAAVYVRRFGPRGRALGMVAFMAFFFTLYLRASLSELPWMIGAVVVGTVCTFVMSTYVMPDRPERVLRATIRALRARMAILVDTTAEAVRTGRLDERRRRHMRARTIRLNETALMVQSQIEDKADPAVLWPGVTSQQLAPWLFDAELAIEWVANAGRTVTAVAAENPAAILEGTRLELVGALNELARAIRIPAPGGLQEAAKQAQRILDKQPGPTADDDAGEFAVRRLALAVINAANATAEVRAIVEHATTGAEAGPGSTEPPEPEDDVNDDDAGAGTADSGLSQTTRQAIQVTIAASLAIITGELVSPARWFWAVIAAFVIFAGTNSWGETLTKGWQRLFGTLLGVPCGMLAATVLAGDKTASLAAIFVCLFCAFYFMTVTYSLMTFWITTMLALLYGLMGQFSFGVLMLRIEETAVGAVIGVAVAILVLPTNTRTAIRDDTRAFLQALNSLIEISTATMFGEDEAVSPTEQARQLDRNLQQFRVTAKPLLAGVAGLAGRRSIRRGLRIFSACDRYGRRLARSSERYRDPVGSQRLVDAFTAAADQTRHNIDALIALVDGATAVTVNSTTDALDAAEALARHQDGEDGPHPDTRRFLTAVHALRQIERAIITAATNLGAHDTPTLSSSTTS</sequence>
<feature type="transmembrane region" description="Helical" evidence="8">
    <location>
        <begin position="527"/>
        <end position="547"/>
    </location>
</feature>
<dbReference type="PANTHER" id="PTHR30509:SF9">
    <property type="entry name" value="MULTIDRUG RESISTANCE PROTEIN MDTO"/>
    <property type="match status" value="1"/>
</dbReference>
<comment type="caution">
    <text evidence="10">The sequence shown here is derived from an EMBL/GenBank/DDBJ whole genome shotgun (WGS) entry which is preliminary data.</text>
</comment>
<evidence type="ECO:0000259" key="9">
    <source>
        <dbReference type="Pfam" id="PF13515"/>
    </source>
</evidence>
<evidence type="ECO:0000256" key="4">
    <source>
        <dbReference type="ARBA" id="ARBA00022989"/>
    </source>
</evidence>
<feature type="transmembrane region" description="Helical" evidence="8">
    <location>
        <begin position="175"/>
        <end position="196"/>
    </location>
</feature>
<keyword evidence="4 8" id="KW-1133">Transmembrane helix</keyword>
<dbReference type="InterPro" id="IPR049453">
    <property type="entry name" value="Memb_transporter_dom"/>
</dbReference>
<keyword evidence="3 8" id="KW-0812">Transmembrane</keyword>
<feature type="transmembrane region" description="Helical" evidence="8">
    <location>
        <begin position="77"/>
        <end position="94"/>
    </location>
</feature>
<feature type="domain" description="Integral membrane bound transporter" evidence="9">
    <location>
        <begin position="437"/>
        <end position="564"/>
    </location>
</feature>